<accession>A0A7J9GYY9</accession>
<dbReference type="PANTHER" id="PTHR44080">
    <property type="entry name" value="E3 UBIQUITIN-PROTEIN LIGASE COP1"/>
    <property type="match status" value="1"/>
</dbReference>
<dbReference type="InterPro" id="IPR001680">
    <property type="entry name" value="WD40_rpt"/>
</dbReference>
<evidence type="ECO:0000256" key="2">
    <source>
        <dbReference type="ARBA" id="ARBA00022737"/>
    </source>
</evidence>
<dbReference type="Gene3D" id="2.130.10.10">
    <property type="entry name" value="YVTN repeat-like/Quinoprotein amine dehydrogenase"/>
    <property type="match status" value="1"/>
</dbReference>
<evidence type="ECO:0000256" key="3">
    <source>
        <dbReference type="PROSITE-ProRule" id="PRU00221"/>
    </source>
</evidence>
<dbReference type="SUPFAM" id="SSF50978">
    <property type="entry name" value="WD40 repeat-like"/>
    <property type="match status" value="1"/>
</dbReference>
<dbReference type="InterPro" id="IPR036322">
    <property type="entry name" value="WD40_repeat_dom_sf"/>
</dbReference>
<evidence type="ECO:0000313" key="4">
    <source>
        <dbReference type="EMBL" id="MBA0802826.1"/>
    </source>
</evidence>
<dbReference type="EMBL" id="JABFAD010000007">
    <property type="protein sequence ID" value="MBA0802826.1"/>
    <property type="molecule type" value="Genomic_DNA"/>
</dbReference>
<dbReference type="GO" id="GO:0061630">
    <property type="term" value="F:ubiquitin protein ligase activity"/>
    <property type="evidence" value="ECO:0007669"/>
    <property type="project" value="InterPro"/>
</dbReference>
<dbReference type="AlphaFoldDB" id="A0A7J9GYY9"/>
<dbReference type="InterPro" id="IPR015943">
    <property type="entry name" value="WD40/YVTN_repeat-like_dom_sf"/>
</dbReference>
<dbReference type="InterPro" id="IPR019775">
    <property type="entry name" value="WD40_repeat_CS"/>
</dbReference>
<evidence type="ECO:0008006" key="6">
    <source>
        <dbReference type="Google" id="ProtNLM"/>
    </source>
</evidence>
<evidence type="ECO:0000256" key="1">
    <source>
        <dbReference type="ARBA" id="ARBA00022574"/>
    </source>
</evidence>
<dbReference type="PROSITE" id="PS00678">
    <property type="entry name" value="WD_REPEATS_1"/>
    <property type="match status" value="1"/>
</dbReference>
<name>A0A7J9GYY9_9ROSI</name>
<dbReference type="PROSITE" id="PS50294">
    <property type="entry name" value="WD_REPEATS_REGION"/>
    <property type="match status" value="1"/>
</dbReference>
<comment type="caution">
    <text evidence="4">The sequence shown here is derived from an EMBL/GenBank/DDBJ whole genome shotgun (WGS) entry which is preliminary data.</text>
</comment>
<evidence type="ECO:0000313" key="5">
    <source>
        <dbReference type="Proteomes" id="UP000593560"/>
    </source>
</evidence>
<dbReference type="OrthoDB" id="273771at2759"/>
<organism evidence="4 5">
    <name type="scientific">Gossypium harknessii</name>
    <dbReference type="NCBI Taxonomy" id="34285"/>
    <lineage>
        <taxon>Eukaryota</taxon>
        <taxon>Viridiplantae</taxon>
        <taxon>Streptophyta</taxon>
        <taxon>Embryophyta</taxon>
        <taxon>Tracheophyta</taxon>
        <taxon>Spermatophyta</taxon>
        <taxon>Magnoliopsida</taxon>
        <taxon>eudicotyledons</taxon>
        <taxon>Gunneridae</taxon>
        <taxon>Pentapetalae</taxon>
        <taxon>rosids</taxon>
        <taxon>malvids</taxon>
        <taxon>Malvales</taxon>
        <taxon>Malvaceae</taxon>
        <taxon>Malvoideae</taxon>
        <taxon>Gossypium</taxon>
    </lineage>
</organism>
<dbReference type="PANTHER" id="PTHR44080:SF1">
    <property type="entry name" value="E3 UBIQUITIN-PROTEIN LIGASE COP1"/>
    <property type="match status" value="1"/>
</dbReference>
<keyword evidence="2" id="KW-0677">Repeat</keyword>
<dbReference type="Pfam" id="PF00400">
    <property type="entry name" value="WD40"/>
    <property type="match status" value="2"/>
</dbReference>
<dbReference type="Proteomes" id="UP000593560">
    <property type="component" value="Unassembled WGS sequence"/>
</dbReference>
<feature type="repeat" description="WD" evidence="3">
    <location>
        <begin position="23"/>
        <end position="63"/>
    </location>
</feature>
<keyword evidence="5" id="KW-1185">Reference proteome</keyword>
<keyword evidence="1 3" id="KW-0853">WD repeat</keyword>
<dbReference type="InterPro" id="IPR042755">
    <property type="entry name" value="COP1"/>
</dbReference>
<proteinExistence type="predicted"/>
<gene>
    <name evidence="4" type="ORF">Gohar_013096</name>
</gene>
<reference evidence="4 5" key="1">
    <citation type="journal article" date="2019" name="Genome Biol. Evol.">
        <title>Insights into the evolution of the New World diploid cottons (Gossypium, subgenus Houzingenia) based on genome sequencing.</title>
        <authorList>
            <person name="Grover C.E."/>
            <person name="Arick M.A. 2nd"/>
            <person name="Thrash A."/>
            <person name="Conover J.L."/>
            <person name="Sanders W.S."/>
            <person name="Peterson D.G."/>
            <person name="Frelichowski J.E."/>
            <person name="Scheffler J.A."/>
            <person name="Scheffler B.E."/>
            <person name="Wendel J.F."/>
        </authorList>
    </citation>
    <scope>NUCLEOTIDE SEQUENCE [LARGE SCALE GENOMIC DNA]</scope>
    <source>
        <strain evidence="4">0</strain>
        <tissue evidence="4">Leaf</tissue>
    </source>
</reference>
<dbReference type="GO" id="GO:0043161">
    <property type="term" value="P:proteasome-mediated ubiquitin-dependent protein catabolic process"/>
    <property type="evidence" value="ECO:0007669"/>
    <property type="project" value="TreeGrafter"/>
</dbReference>
<sequence length="154" mass="17102">VGSADHHIHYYDLRNISGPLHVFSGHKKAVSYVKFLSENELASASTDSTLRLWDVKENLPLRTFKGHTNEKNFVGLTVNSEYIACGSETNEVYVYHKEISKPVTWHRFGSQEMEDADEDGGGSHFISAVCWKSDSPTMLTANSQGTIKVLVLAA</sequence>
<dbReference type="SMART" id="SM00320">
    <property type="entry name" value="WD40"/>
    <property type="match status" value="3"/>
</dbReference>
<dbReference type="PROSITE" id="PS50082">
    <property type="entry name" value="WD_REPEATS_2"/>
    <property type="match status" value="1"/>
</dbReference>
<protein>
    <recommendedName>
        <fullName evidence="6">E3 ubiquitin-protein ligase COP1-like</fullName>
    </recommendedName>
</protein>
<feature type="non-terminal residue" evidence="4">
    <location>
        <position position="1"/>
    </location>
</feature>